<dbReference type="InterPro" id="IPR040153">
    <property type="entry name" value="Rcf2"/>
</dbReference>
<keyword evidence="2 5" id="KW-0812">Transmembrane</keyword>
<dbReference type="PANTHER" id="PTHR28018:SF3">
    <property type="entry name" value="RESPIRATORY SUPERCOMPLEX FACTOR 2, MITOCHONDRIAL"/>
    <property type="match status" value="1"/>
</dbReference>
<organism evidence="7 8">
    <name type="scientific">Basidiobolus ranarum</name>
    <dbReference type="NCBI Taxonomy" id="34480"/>
    <lineage>
        <taxon>Eukaryota</taxon>
        <taxon>Fungi</taxon>
        <taxon>Fungi incertae sedis</taxon>
        <taxon>Zoopagomycota</taxon>
        <taxon>Entomophthoromycotina</taxon>
        <taxon>Basidiobolomycetes</taxon>
        <taxon>Basidiobolales</taxon>
        <taxon>Basidiobolaceae</taxon>
        <taxon>Basidiobolus</taxon>
    </lineage>
</organism>
<keyword evidence="4 5" id="KW-0472">Membrane</keyword>
<feature type="transmembrane region" description="Helical" evidence="5">
    <location>
        <begin position="111"/>
        <end position="130"/>
    </location>
</feature>
<dbReference type="InterPro" id="IPR007667">
    <property type="entry name" value="Hypoxia_induced_domain"/>
</dbReference>
<evidence type="ECO:0000256" key="2">
    <source>
        <dbReference type="ARBA" id="ARBA00022692"/>
    </source>
</evidence>
<name>A0ABR2W5R3_9FUNG</name>
<comment type="subcellular location">
    <subcellularLocation>
        <location evidence="1">Mitochondrion</location>
    </subcellularLocation>
</comment>
<feature type="domain" description="HIG1" evidence="6">
    <location>
        <begin position="83"/>
        <end position="174"/>
    </location>
</feature>
<dbReference type="PANTHER" id="PTHR28018">
    <property type="entry name" value="RESPIRATORY SUPERCOMPLEX FACTOR 2, MITOCHONDRIAL"/>
    <property type="match status" value="1"/>
</dbReference>
<comment type="caution">
    <text evidence="7">The sequence shown here is derived from an EMBL/GenBank/DDBJ whole genome shotgun (WGS) entry which is preliminary data.</text>
</comment>
<reference evidence="7 8" key="1">
    <citation type="submission" date="2023-04" db="EMBL/GenBank/DDBJ databases">
        <title>Genome of Basidiobolus ranarum AG-B5.</title>
        <authorList>
            <person name="Stajich J.E."/>
            <person name="Carter-House D."/>
            <person name="Gryganskyi A."/>
        </authorList>
    </citation>
    <scope>NUCLEOTIDE SEQUENCE [LARGE SCALE GENOMIC DNA]</scope>
    <source>
        <strain evidence="7 8">AG-B5</strain>
    </source>
</reference>
<sequence>MSPSQQQLSGYQDSAVKGAVVGGLAGLAIGGLGLLVGPRFAPKLQTLSVPLKTYWVGSAVAAGAVINGERAYQAYDADVRRGAISNNGTVIPQEDSESTTSMSEFVAEHRYGIIGATWVAGMVVSGFYLSRQKYMTFSQKLVQARMYAQAITIIALTATAGISMVNKDETPRRIPDAYREKKAWEM</sequence>
<protein>
    <submittedName>
        <fullName evidence="7">Replication factor C, subunit RFC4</fullName>
    </submittedName>
</protein>
<dbReference type="Gene3D" id="6.10.140.1320">
    <property type="match status" value="1"/>
</dbReference>
<keyword evidence="8" id="KW-1185">Reference proteome</keyword>
<evidence type="ECO:0000256" key="3">
    <source>
        <dbReference type="ARBA" id="ARBA00022989"/>
    </source>
</evidence>
<accession>A0ABR2W5R3</accession>
<evidence type="ECO:0000256" key="5">
    <source>
        <dbReference type="SAM" id="Phobius"/>
    </source>
</evidence>
<dbReference type="Pfam" id="PF04588">
    <property type="entry name" value="HIG_1_N"/>
    <property type="match status" value="1"/>
</dbReference>
<evidence type="ECO:0000313" key="7">
    <source>
        <dbReference type="EMBL" id="KAK9720812.1"/>
    </source>
</evidence>
<dbReference type="PROSITE" id="PS51503">
    <property type="entry name" value="HIG1"/>
    <property type="match status" value="1"/>
</dbReference>
<feature type="transmembrane region" description="Helical" evidence="5">
    <location>
        <begin position="20"/>
        <end position="37"/>
    </location>
</feature>
<feature type="transmembrane region" description="Helical" evidence="5">
    <location>
        <begin position="146"/>
        <end position="165"/>
    </location>
</feature>
<keyword evidence="3 5" id="KW-1133">Transmembrane helix</keyword>
<dbReference type="EMBL" id="JASJQH010007000">
    <property type="protein sequence ID" value="KAK9720812.1"/>
    <property type="molecule type" value="Genomic_DNA"/>
</dbReference>
<proteinExistence type="predicted"/>
<gene>
    <name evidence="7" type="primary">RCF2_1</name>
    <name evidence="7" type="ORF">K7432_003876</name>
</gene>
<evidence type="ECO:0000256" key="4">
    <source>
        <dbReference type="ARBA" id="ARBA00023136"/>
    </source>
</evidence>
<evidence type="ECO:0000313" key="8">
    <source>
        <dbReference type="Proteomes" id="UP001479436"/>
    </source>
</evidence>
<evidence type="ECO:0000259" key="6">
    <source>
        <dbReference type="PROSITE" id="PS51503"/>
    </source>
</evidence>
<evidence type="ECO:0000256" key="1">
    <source>
        <dbReference type="ARBA" id="ARBA00004173"/>
    </source>
</evidence>
<dbReference type="Proteomes" id="UP001479436">
    <property type="component" value="Unassembled WGS sequence"/>
</dbReference>